<name>A0A1U7CM26_9BACT</name>
<dbReference type="Proteomes" id="UP000186309">
    <property type="component" value="Chromosome"/>
</dbReference>
<protein>
    <submittedName>
        <fullName evidence="1">Inverting alpha-glucosidase</fullName>
    </submittedName>
</protein>
<gene>
    <name evidence="1" type="ORF">BSF38_01452</name>
</gene>
<dbReference type="OrthoDB" id="3902805at2"/>
<dbReference type="KEGG" id="pbor:BSF38_01452"/>
<keyword evidence="2" id="KW-1185">Reference proteome</keyword>
<evidence type="ECO:0000313" key="1">
    <source>
        <dbReference type="EMBL" id="APW59990.1"/>
    </source>
</evidence>
<dbReference type="EMBL" id="CP019082">
    <property type="protein sequence ID" value="APW59990.1"/>
    <property type="molecule type" value="Genomic_DNA"/>
</dbReference>
<proteinExistence type="predicted"/>
<dbReference type="PANTHER" id="PTHR31616:SF0">
    <property type="entry name" value="GLUCAN 1,4-ALPHA-GLUCOSIDASE"/>
    <property type="match status" value="1"/>
</dbReference>
<dbReference type="PANTHER" id="PTHR31616">
    <property type="entry name" value="TREHALASE"/>
    <property type="match status" value="1"/>
</dbReference>
<dbReference type="InterPro" id="IPR013783">
    <property type="entry name" value="Ig-like_fold"/>
</dbReference>
<dbReference type="STRING" id="1387353.BSF38_01452"/>
<organism evidence="1 2">
    <name type="scientific">Paludisphaera borealis</name>
    <dbReference type="NCBI Taxonomy" id="1387353"/>
    <lineage>
        <taxon>Bacteria</taxon>
        <taxon>Pseudomonadati</taxon>
        <taxon>Planctomycetota</taxon>
        <taxon>Planctomycetia</taxon>
        <taxon>Isosphaerales</taxon>
        <taxon>Isosphaeraceae</taxon>
        <taxon>Paludisphaera</taxon>
    </lineage>
</organism>
<accession>A0A1U7CM26</accession>
<reference evidence="2" key="1">
    <citation type="submission" date="2016-12" db="EMBL/GenBank/DDBJ databases">
        <title>Comparative genomics of four Isosphaeraceae planctomycetes: a common pool of plasmids and glycoside hydrolase genes.</title>
        <authorList>
            <person name="Ivanova A."/>
        </authorList>
    </citation>
    <scope>NUCLEOTIDE SEQUENCE [LARGE SCALE GENOMIC DNA]</scope>
    <source>
        <strain evidence="2">PX4</strain>
    </source>
</reference>
<evidence type="ECO:0000313" key="2">
    <source>
        <dbReference type="Proteomes" id="UP000186309"/>
    </source>
</evidence>
<sequence length="915" mass="100664">MVATWIETAAKGRNAGPIRAGMWSAAVVGTHPIEDNQRVWLELFADDLSLGRIPTYWIENKGGNSFWHAPIPPQAVGIRLHYRSVAEHQDSETAYSAFQDSIVRPNLPDRTESADLLSSAVEGLVGNRTMSVRVDGRGSTYDVYFPTVGLHSNVRPKEGDRPQSRSHFRAIVGGLAVGRRLDWFNERSTWDAFQNYSGATNLLTTDLAWRNGPIRVLITDFVAMGDSLPVNAGMEKSSGQYIKRFRIKNEGTEPRLAIFGIYVQAEINGGVGDMGLSWHDQDRTLLAINRGHGHSNRKLARDSTVEFALALDHRGDVDCEPTGANEAILYRWIDLPPGESVTVDLLVSGAFTGWRGDQGTFVHWLRPALNWFRTTDLDQVEQSTALEWDNFVEPIPTFHLPRAAYAVSVRRSALAAALHADVETGAVAAGLDRGLSAYCWPRDAIWVGGALGRLGHPEILRGVYHWLSRVKAKNSPFLYWFQKYSIDGVPEWETPAIDQTALIPWGLERYYRATGDLEFVASVWPMVEQAARVCAGDSGGHPGLFFDETLNLISSAGMGDQLFGAFLYSNAAVVAGLRAASRLAERLDQSKSAAEWNALADRIWFEGILKKVSPEREGLAGLIDTETGRFLSGRRMSMLRGLWTRNPEYVADRSSVIDVNTLSLACPFGLLPATDPHLLRTAEAILRANPTMGADHNMLGRMSYPPSPPPRTGHVGEHHEISSLATFWMIRYLIQLGRESGQGRHWTRALAMIEAIVGRLGPLGLVLRASARGSEPASIAASPGGTAWGLHAMLIETMLDLTGLDYDAVDRRLTLKPTLPGSWPYTGLSRKLPCGDVAYRLERPIGGAVHRLTIEVQLLGPVTLDVSVTCPGLVELGPWHSTPPLPPPRFHSTTGRLDWTIQLPAGESRWSSTWG</sequence>
<dbReference type="InterPro" id="IPR012341">
    <property type="entry name" value="6hp_glycosidase-like_sf"/>
</dbReference>
<dbReference type="GO" id="GO:0004553">
    <property type="term" value="F:hydrolase activity, hydrolyzing O-glycosyl compounds"/>
    <property type="evidence" value="ECO:0007669"/>
    <property type="project" value="TreeGrafter"/>
</dbReference>
<dbReference type="RefSeq" id="WP_076344323.1">
    <property type="nucleotide sequence ID" value="NZ_CP019082.1"/>
</dbReference>
<dbReference type="InterPro" id="IPR008928">
    <property type="entry name" value="6-hairpin_glycosidase_sf"/>
</dbReference>
<dbReference type="Gene3D" id="1.50.10.10">
    <property type="match status" value="1"/>
</dbReference>
<dbReference type="AlphaFoldDB" id="A0A1U7CM26"/>
<dbReference type="SUPFAM" id="SSF48208">
    <property type="entry name" value="Six-hairpin glycosidases"/>
    <property type="match status" value="1"/>
</dbReference>
<dbReference type="Gene3D" id="2.60.40.10">
    <property type="entry name" value="Immunoglobulins"/>
    <property type="match status" value="1"/>
</dbReference>
<dbReference type="GO" id="GO:0005975">
    <property type="term" value="P:carbohydrate metabolic process"/>
    <property type="evidence" value="ECO:0007669"/>
    <property type="project" value="InterPro"/>
</dbReference>